<keyword evidence="1" id="KW-0472">Membrane</keyword>
<sequence>MQALQLGGATQRGFTLIEMVAVLIMLGILSAVAFPRFAGISSYRDRVFQETLLTSLRLSQRTALSHNASTIEWRLNRPAAESWRYAIDIDSAEQVGETQASNHVVTYTASLAAGGFIAGTLNLNNTLTLRYDSSGNLIWAGNGTVSGTLSSSMRLDANGRLLCISLTGFAYDGACR</sequence>
<reference evidence="2" key="1">
    <citation type="submission" date="2020-10" db="EMBL/GenBank/DDBJ databases">
        <title>Bacterium isolated from coastal waters sediment.</title>
        <authorList>
            <person name="Chen R.-J."/>
            <person name="Lu D.-C."/>
            <person name="Zhu K.-L."/>
            <person name="Du Z.-J."/>
        </authorList>
    </citation>
    <scope>NUCLEOTIDE SEQUENCE</scope>
    <source>
        <strain evidence="2">N1Y112</strain>
    </source>
</reference>
<dbReference type="Pfam" id="PF07963">
    <property type="entry name" value="N_methyl"/>
    <property type="match status" value="1"/>
</dbReference>
<proteinExistence type="predicted"/>
<dbReference type="Proteomes" id="UP000640333">
    <property type="component" value="Unassembled WGS sequence"/>
</dbReference>
<organism evidence="2 3">
    <name type="scientific">Pontibacterium sinense</name>
    <dbReference type="NCBI Taxonomy" id="2781979"/>
    <lineage>
        <taxon>Bacteria</taxon>
        <taxon>Pseudomonadati</taxon>
        <taxon>Pseudomonadota</taxon>
        <taxon>Gammaproteobacteria</taxon>
        <taxon>Oceanospirillales</taxon>
        <taxon>Oceanospirillaceae</taxon>
        <taxon>Pontibacterium</taxon>
    </lineage>
</organism>
<dbReference type="InterPro" id="IPR012902">
    <property type="entry name" value="N_methyl_site"/>
</dbReference>
<keyword evidence="3" id="KW-1185">Reference proteome</keyword>
<dbReference type="PROSITE" id="PS00409">
    <property type="entry name" value="PROKAR_NTER_METHYL"/>
    <property type="match status" value="1"/>
</dbReference>
<dbReference type="InterPro" id="IPR045584">
    <property type="entry name" value="Pilin-like"/>
</dbReference>
<dbReference type="AlphaFoldDB" id="A0A8J7FB61"/>
<dbReference type="EMBL" id="JADEYS010000005">
    <property type="protein sequence ID" value="MBE9396832.1"/>
    <property type="molecule type" value="Genomic_DNA"/>
</dbReference>
<keyword evidence="1" id="KW-1133">Transmembrane helix</keyword>
<name>A0A8J7FB61_9GAMM</name>
<accession>A0A8J7FB61</accession>
<evidence type="ECO:0000313" key="2">
    <source>
        <dbReference type="EMBL" id="MBE9396832.1"/>
    </source>
</evidence>
<dbReference type="Gene3D" id="3.30.700.10">
    <property type="entry name" value="Glycoprotein, Type 4 Pilin"/>
    <property type="match status" value="1"/>
</dbReference>
<gene>
    <name evidence="2" type="ORF">IOQ59_06095</name>
</gene>
<evidence type="ECO:0000256" key="1">
    <source>
        <dbReference type="SAM" id="Phobius"/>
    </source>
</evidence>
<dbReference type="NCBIfam" id="TIGR02532">
    <property type="entry name" value="IV_pilin_GFxxxE"/>
    <property type="match status" value="1"/>
</dbReference>
<evidence type="ECO:0000313" key="3">
    <source>
        <dbReference type="Proteomes" id="UP000640333"/>
    </source>
</evidence>
<feature type="transmembrane region" description="Helical" evidence="1">
    <location>
        <begin position="14"/>
        <end position="34"/>
    </location>
</feature>
<comment type="caution">
    <text evidence="2">The sequence shown here is derived from an EMBL/GenBank/DDBJ whole genome shotgun (WGS) entry which is preliminary data.</text>
</comment>
<protein>
    <submittedName>
        <fullName evidence="2">Prepilin-type N-terminal cleavage/methylation domain-containing protein</fullName>
    </submittedName>
</protein>
<dbReference type="SUPFAM" id="SSF54523">
    <property type="entry name" value="Pili subunits"/>
    <property type="match status" value="1"/>
</dbReference>
<keyword evidence="1" id="KW-0812">Transmembrane</keyword>